<organism evidence="1 2">
    <name type="scientific">Ornithinimicrobium faecis</name>
    <dbReference type="NCBI Taxonomy" id="2934158"/>
    <lineage>
        <taxon>Bacteria</taxon>
        <taxon>Bacillati</taxon>
        <taxon>Actinomycetota</taxon>
        <taxon>Actinomycetes</taxon>
        <taxon>Micrococcales</taxon>
        <taxon>Ornithinimicrobiaceae</taxon>
        <taxon>Ornithinimicrobium</taxon>
    </lineage>
</organism>
<evidence type="ECO:0000313" key="1">
    <source>
        <dbReference type="EMBL" id="USQ81938.1"/>
    </source>
</evidence>
<evidence type="ECO:0000313" key="2">
    <source>
        <dbReference type="Proteomes" id="UP001056455"/>
    </source>
</evidence>
<keyword evidence="2" id="KW-1185">Reference proteome</keyword>
<sequence>MSMEPRPSYVPNELLGRLVGFRLFSVQFVMDYVQLRFDGPTADMPVLNCDVMPSVEHNSGTLVDGQIGYADALRALIPGVVRQTREETRLGLRIEFDDGAVVVHPDRQDLVGPEIALLQGFRDREWMCWRPGEDSFEDLA</sequence>
<gene>
    <name evidence="1" type="ORF">NF556_09945</name>
</gene>
<accession>A0ABY4YYT0</accession>
<dbReference type="Proteomes" id="UP001056455">
    <property type="component" value="Chromosome"/>
</dbReference>
<protein>
    <submittedName>
        <fullName evidence="1">Uncharacterized protein</fullName>
    </submittedName>
</protein>
<dbReference type="RefSeq" id="WP_252595474.1">
    <property type="nucleotide sequence ID" value="NZ_CP099489.1"/>
</dbReference>
<dbReference type="EMBL" id="CP099489">
    <property type="protein sequence ID" value="USQ81938.1"/>
    <property type="molecule type" value="Genomic_DNA"/>
</dbReference>
<proteinExistence type="predicted"/>
<reference evidence="1" key="1">
    <citation type="submission" date="2022-06" db="EMBL/GenBank/DDBJ databases">
        <title>Ornithinimicrobium HY1793.</title>
        <authorList>
            <person name="Huang Y."/>
        </authorList>
    </citation>
    <scope>NUCLEOTIDE SEQUENCE</scope>
    <source>
        <strain evidence="1">HY1793</strain>
    </source>
</reference>
<name>A0ABY4YYT0_9MICO</name>